<evidence type="ECO:0000313" key="3">
    <source>
        <dbReference type="Proteomes" id="UP000034492"/>
    </source>
</evidence>
<reference evidence="2 3" key="1">
    <citation type="journal article" date="2015" name="Nature">
        <title>rRNA introns, odd ribosomes, and small enigmatic genomes across a large radiation of phyla.</title>
        <authorList>
            <person name="Brown C.T."/>
            <person name="Hug L.A."/>
            <person name="Thomas B.C."/>
            <person name="Sharon I."/>
            <person name="Castelle C.J."/>
            <person name="Singh A."/>
            <person name="Wilkins M.J."/>
            <person name="Williams K.H."/>
            <person name="Banfield J.F."/>
        </authorList>
    </citation>
    <scope>NUCLEOTIDE SEQUENCE [LARGE SCALE GENOMIC DNA]</scope>
</reference>
<feature type="domain" description="PEGA" evidence="1">
    <location>
        <begin position="42"/>
        <end position="108"/>
    </location>
</feature>
<evidence type="ECO:0000313" key="2">
    <source>
        <dbReference type="EMBL" id="KKQ09808.1"/>
    </source>
</evidence>
<dbReference type="Proteomes" id="UP000034492">
    <property type="component" value="Unassembled WGS sequence"/>
</dbReference>
<evidence type="ECO:0000259" key="1">
    <source>
        <dbReference type="Pfam" id="PF08308"/>
    </source>
</evidence>
<dbReference type="InterPro" id="IPR013229">
    <property type="entry name" value="PEGA"/>
</dbReference>
<dbReference type="AlphaFoldDB" id="A0A0G0ESG2"/>
<dbReference type="Gene3D" id="2.120.10.30">
    <property type="entry name" value="TolB, C-terminal domain"/>
    <property type="match status" value="1"/>
</dbReference>
<sequence>MSRRFLITLLTVVAIGIIGAIAIMITKGYRISPQTGIITGTGILSVNSEPDQASVYLDDHLTTATNANINALVPKTYDVRIVKEGYITWEKKIEVKEGLVSEVKATLFRTIPTVYPITYTGAQMSLISPDNFKMIYVVPVSDPNDPITLKKGGVWVWETAERQFNIGRGNEPRQIALSNGTDWTKASFRWSPDSTQVLATFPDRQLLLETDRLNDPPKDVTLQLAATISAWDEQEKTRNTTRLNSIKDVELRKVASSSAYLNWSPDETRILYSQDGKDNFKVADLTSRKTYDLPKVNYYSWLPDGLHLVLVESDEPAKTPIPTPAKTVSQSITQSSLPNSRISIVEFDGFNRSEIYIGTLDPKSIFVWPDSSRLIVVSSFPTSNASKPNLFGINLK</sequence>
<protein>
    <recommendedName>
        <fullName evidence="1">PEGA domain-containing protein</fullName>
    </recommendedName>
</protein>
<proteinExistence type="predicted"/>
<dbReference type="InterPro" id="IPR011042">
    <property type="entry name" value="6-blade_b-propeller_TolB-like"/>
</dbReference>
<dbReference type="SUPFAM" id="SSF82171">
    <property type="entry name" value="DPP6 N-terminal domain-like"/>
    <property type="match status" value="1"/>
</dbReference>
<accession>A0A0G0ESG2</accession>
<organism evidence="2 3">
    <name type="scientific">Candidatus Daviesbacteria bacterium GW2011_GWB1_36_5</name>
    <dbReference type="NCBI Taxonomy" id="1618426"/>
    <lineage>
        <taxon>Bacteria</taxon>
        <taxon>Candidatus Daviesiibacteriota</taxon>
    </lineage>
</organism>
<comment type="caution">
    <text evidence="2">The sequence shown here is derived from an EMBL/GenBank/DDBJ whole genome shotgun (WGS) entry which is preliminary data.</text>
</comment>
<dbReference type="EMBL" id="LBSA01000011">
    <property type="protein sequence ID" value="KKQ09808.1"/>
    <property type="molecule type" value="Genomic_DNA"/>
</dbReference>
<gene>
    <name evidence="2" type="ORF">US19_C0011G0011</name>
</gene>
<dbReference type="Pfam" id="PF08308">
    <property type="entry name" value="PEGA"/>
    <property type="match status" value="1"/>
</dbReference>
<name>A0A0G0ESG2_9BACT</name>